<reference evidence="3" key="1">
    <citation type="journal article" date="2019" name="Int. J. Syst. Evol. Microbiol.">
        <title>The Global Catalogue of Microorganisms (GCM) 10K type strain sequencing project: providing services to taxonomists for standard genome sequencing and annotation.</title>
        <authorList>
            <consortium name="The Broad Institute Genomics Platform"/>
            <consortium name="The Broad Institute Genome Sequencing Center for Infectious Disease"/>
            <person name="Wu L."/>
            <person name="Ma J."/>
        </authorList>
    </citation>
    <scope>NUCLEOTIDE SEQUENCE [LARGE SCALE GENOMIC DNA]</scope>
    <source>
        <strain evidence="3">JCM 9377</strain>
    </source>
</reference>
<dbReference type="Pfam" id="PF11575">
    <property type="entry name" value="FhuF_C"/>
    <property type="match status" value="1"/>
</dbReference>
<dbReference type="RefSeq" id="WP_344822349.1">
    <property type="nucleotide sequence ID" value="NZ_BAAAUV010000002.1"/>
</dbReference>
<keyword evidence="3" id="KW-1185">Reference proteome</keyword>
<comment type="caution">
    <text evidence="2">The sequence shown here is derived from an EMBL/GenBank/DDBJ whole genome shotgun (WGS) entry which is preliminary data.</text>
</comment>
<name>A0ABP6Q207_9ACTN</name>
<feature type="domain" description="Ferric siderophore reductase C-terminal" evidence="1">
    <location>
        <begin position="187"/>
        <end position="208"/>
    </location>
</feature>
<dbReference type="EMBL" id="BAAAUV010000002">
    <property type="protein sequence ID" value="GAA3197447.1"/>
    <property type="molecule type" value="Genomic_DNA"/>
</dbReference>
<evidence type="ECO:0000313" key="3">
    <source>
        <dbReference type="Proteomes" id="UP001501237"/>
    </source>
</evidence>
<dbReference type="InterPro" id="IPR024726">
    <property type="entry name" value="FhuF_C"/>
</dbReference>
<accession>A0ABP6Q207</accession>
<dbReference type="Proteomes" id="UP001501237">
    <property type="component" value="Unassembled WGS sequence"/>
</dbReference>
<gene>
    <name evidence="2" type="ORF">GCM10010468_08600</name>
</gene>
<protein>
    <recommendedName>
        <fullName evidence="1">Ferric siderophore reductase C-terminal domain-containing protein</fullName>
    </recommendedName>
</protein>
<evidence type="ECO:0000313" key="2">
    <source>
        <dbReference type="EMBL" id="GAA3197447.1"/>
    </source>
</evidence>
<proteinExistence type="predicted"/>
<evidence type="ECO:0000259" key="1">
    <source>
        <dbReference type="Pfam" id="PF11575"/>
    </source>
</evidence>
<sequence>MEPERDLGAALADVAGLGPYFLLETGPAEPGWLPLGEGLGELVTHYCERLGTPDRRVAGSILFQGLASRIWSPLIGCAAAHGSVPDLTGLRWRWAEGAPIGLLAARARPSDMPLFETAMAVLGPLREAWPVKLADGLVWGNAASALAGTRHAARVRPELGPRISGLVGELLRRPPLRGALEPVTLRRRSCCLYYKVPPGGGTCGDCPL</sequence>
<organism evidence="2 3">
    <name type="scientific">Actinocorallia longicatena</name>
    <dbReference type="NCBI Taxonomy" id="111803"/>
    <lineage>
        <taxon>Bacteria</taxon>
        <taxon>Bacillati</taxon>
        <taxon>Actinomycetota</taxon>
        <taxon>Actinomycetes</taxon>
        <taxon>Streptosporangiales</taxon>
        <taxon>Thermomonosporaceae</taxon>
        <taxon>Actinocorallia</taxon>
    </lineage>
</organism>